<name>A0A0L7RJ74_9HYME</name>
<dbReference type="AlphaFoldDB" id="A0A0L7RJ74"/>
<proteinExistence type="predicted"/>
<protein>
    <submittedName>
        <fullName evidence="1">Uncharacterized protein</fullName>
    </submittedName>
</protein>
<sequence>MDTILKVTVCIVKSRCKETELLEKLISSIYDVIYRGIEFNVDLDAVCVPRQVLILVESLISGNPLDQRIKFAGVALLNFVLENIDAEDEWEDGVFELCHKALNLMKEIVEYSDDDVLVSRAADALCAVCASATRLHVAKSDTQEFFNKIPRCQAALAKSIYAAAMNTLVSYVKSTESNETDRVKFQRNLVTCLNNLYKLSSSCGRDNLSNHLTANGYLKYFLLLTSRLPENLRRSTCVLLSRIITTLSDKSTSIGQWPEGETSFESLIHRGLLDLPRDPQLWRDVIARRPGNSPVALMTLIYYHYHGTRENDMICLKTLIARTVNLAKSEQTSAQILKVLWFLFAVASLSHPSPSSEQDYDRAVKRLAAALQYSRLSDCYTHHIDLMHYCLECAKFPKDLRNRALDLWLVESDGDIKPLLTLDCTKVVQHYLLLAIQSGYSTDIINLAMKGIREMIRMDNAKEVAEIAWHMLPNLLSSYKPSKDEQVKAVLELANVSTPSCLEQSARNRCADSLMAIAVRREADSNLRTLAIMQSYSLLVTSAAIKPFTILERYCTTSSFLEELHVQGFSAETSQLSAVCLKVLAFIVHCQEKSSVQCDKPVTIDVQSLADLLFNTRRSVHSAINGMQLTLELLTQNIDGSAVRLDLVNDEQVDGVINLYETLHIVHAICDPSNRDTVYQCLQGVLTFCHQRVESLMYHLCSLMSNHDIVSTVLRTGYVSTQFLEFVSTWLRYRRRYCADEGPWNERSICKTPFEETFDRIKSYVNSVKDSKDDTSFNILRYAVSP</sequence>
<gene>
    <name evidence="1" type="ORF">WH47_02145</name>
</gene>
<evidence type="ECO:0000313" key="2">
    <source>
        <dbReference type="Proteomes" id="UP000053825"/>
    </source>
</evidence>
<dbReference type="EMBL" id="KQ414582">
    <property type="protein sequence ID" value="KOC70879.1"/>
    <property type="molecule type" value="Genomic_DNA"/>
</dbReference>
<dbReference type="Proteomes" id="UP000053825">
    <property type="component" value="Unassembled WGS sequence"/>
</dbReference>
<dbReference type="STRING" id="597456.A0A0L7RJ74"/>
<organism evidence="1 2">
    <name type="scientific">Habropoda laboriosa</name>
    <dbReference type="NCBI Taxonomy" id="597456"/>
    <lineage>
        <taxon>Eukaryota</taxon>
        <taxon>Metazoa</taxon>
        <taxon>Ecdysozoa</taxon>
        <taxon>Arthropoda</taxon>
        <taxon>Hexapoda</taxon>
        <taxon>Insecta</taxon>
        <taxon>Pterygota</taxon>
        <taxon>Neoptera</taxon>
        <taxon>Endopterygota</taxon>
        <taxon>Hymenoptera</taxon>
        <taxon>Apocrita</taxon>
        <taxon>Aculeata</taxon>
        <taxon>Apoidea</taxon>
        <taxon>Anthophila</taxon>
        <taxon>Apidae</taxon>
        <taxon>Habropoda</taxon>
    </lineage>
</organism>
<keyword evidence="2" id="KW-1185">Reference proteome</keyword>
<accession>A0A0L7RJ74</accession>
<evidence type="ECO:0000313" key="1">
    <source>
        <dbReference type="EMBL" id="KOC70879.1"/>
    </source>
</evidence>
<dbReference type="OrthoDB" id="5382468at2759"/>
<reference evidence="1 2" key="1">
    <citation type="submission" date="2015-07" db="EMBL/GenBank/DDBJ databases">
        <title>The genome of Habropoda laboriosa.</title>
        <authorList>
            <person name="Pan H."/>
            <person name="Kapheim K."/>
        </authorList>
    </citation>
    <scope>NUCLEOTIDE SEQUENCE [LARGE SCALE GENOMIC DNA]</scope>
    <source>
        <strain evidence="1">0110345459</strain>
    </source>
</reference>
<dbReference type="SUPFAM" id="SSF48371">
    <property type="entry name" value="ARM repeat"/>
    <property type="match status" value="1"/>
</dbReference>
<dbReference type="InterPro" id="IPR016024">
    <property type="entry name" value="ARM-type_fold"/>
</dbReference>